<feature type="transmembrane region" description="Helical" evidence="6">
    <location>
        <begin position="384"/>
        <end position="404"/>
    </location>
</feature>
<keyword evidence="3 6" id="KW-0812">Transmembrane</keyword>
<evidence type="ECO:0000256" key="3">
    <source>
        <dbReference type="ARBA" id="ARBA00022692"/>
    </source>
</evidence>
<gene>
    <name evidence="7" type="ORF">AVT10_09600</name>
</gene>
<comment type="subcellular location">
    <subcellularLocation>
        <location evidence="1">Cell membrane</location>
        <topology evidence="1">Multi-pass membrane protein</topology>
    </subcellularLocation>
</comment>
<dbReference type="EMBL" id="LQQO01000003">
    <property type="protein sequence ID" value="KZE18032.1"/>
    <property type="molecule type" value="Genomic_DNA"/>
</dbReference>
<name>A0ABR5YF39_9SPHN</name>
<dbReference type="RefSeq" id="WP_066688448.1">
    <property type="nucleotide sequence ID" value="NZ_LQQO01000003.1"/>
</dbReference>
<keyword evidence="2" id="KW-1003">Cell membrane</keyword>
<keyword evidence="8" id="KW-1185">Reference proteome</keyword>
<feature type="transmembrane region" description="Helical" evidence="6">
    <location>
        <begin position="328"/>
        <end position="349"/>
    </location>
</feature>
<reference evidence="8" key="1">
    <citation type="submission" date="2016-01" db="EMBL/GenBank/DDBJ databases">
        <title>Draft genome of Chromobacterium sp. F49.</title>
        <authorList>
            <person name="Hong K.W."/>
        </authorList>
    </citation>
    <scope>NUCLEOTIDE SEQUENCE [LARGE SCALE GENOMIC DNA]</scope>
    <source>
        <strain evidence="8">CN3</strain>
    </source>
</reference>
<evidence type="ECO:0000256" key="1">
    <source>
        <dbReference type="ARBA" id="ARBA00004651"/>
    </source>
</evidence>
<evidence type="ECO:0000256" key="6">
    <source>
        <dbReference type="SAM" id="Phobius"/>
    </source>
</evidence>
<feature type="transmembrane region" description="Helical" evidence="6">
    <location>
        <begin position="289"/>
        <end position="312"/>
    </location>
</feature>
<dbReference type="PANTHER" id="PTHR30250:SF11">
    <property type="entry name" value="O-ANTIGEN TRANSPORTER-RELATED"/>
    <property type="match status" value="1"/>
</dbReference>
<feature type="transmembrane region" description="Helical" evidence="6">
    <location>
        <begin position="16"/>
        <end position="39"/>
    </location>
</feature>
<keyword evidence="4 6" id="KW-1133">Transmembrane helix</keyword>
<evidence type="ECO:0000313" key="7">
    <source>
        <dbReference type="EMBL" id="KZE18032.1"/>
    </source>
</evidence>
<feature type="transmembrane region" description="Helical" evidence="6">
    <location>
        <begin position="144"/>
        <end position="168"/>
    </location>
</feature>
<keyword evidence="5 6" id="KW-0472">Membrane</keyword>
<organism evidence="7 8">
    <name type="scientific">Sphingomonas hankookensis</name>
    <dbReference type="NCBI Taxonomy" id="563996"/>
    <lineage>
        <taxon>Bacteria</taxon>
        <taxon>Pseudomonadati</taxon>
        <taxon>Pseudomonadota</taxon>
        <taxon>Alphaproteobacteria</taxon>
        <taxon>Sphingomonadales</taxon>
        <taxon>Sphingomonadaceae</taxon>
        <taxon>Sphingomonas</taxon>
    </lineage>
</organism>
<sequence>MTSRSAPPWTDVLRRYGLVSGSSAFVSVAHFAIQLVAIARLPASGVGLLAFAIVLIQLGFGLSNALVCAPYSILIHRTDGRTDGLRTLRAVNLALSVGYGVLVGVVMGVGASSLAVALGFGATAFLALIRWFGRNHAYAEDQPVRAALSDLIYAAILGLWAGAVLWLGGGLAHIAAGFVVATLLALVPFTAVIGALVGIASLGAYRPIWRDQASWALVGVVTSEATTNGHAYLVTAMLGPDAFAPLSVAALFLRPLNVCITALTQTERPRMARDLSAGRVDAAERSRRHFLLVLLLLWAGTIALAAGMLWLVPGTVVPAKLDARSVEIAVVLTGAIALLQCIMTPASVLLQAADRFRALATASMVACGVSVAGVALVLTSFAAAWSLVGILLGQAVMMWGVVVAERRWRRDGRETVSRERDDG</sequence>
<feature type="transmembrane region" description="Helical" evidence="6">
    <location>
        <begin position="174"/>
        <end position="200"/>
    </location>
</feature>
<comment type="caution">
    <text evidence="7">The sequence shown here is derived from an EMBL/GenBank/DDBJ whole genome shotgun (WGS) entry which is preliminary data.</text>
</comment>
<dbReference type="PANTHER" id="PTHR30250">
    <property type="entry name" value="PST FAMILY PREDICTED COLANIC ACID TRANSPORTER"/>
    <property type="match status" value="1"/>
</dbReference>
<evidence type="ECO:0000256" key="4">
    <source>
        <dbReference type="ARBA" id="ARBA00022989"/>
    </source>
</evidence>
<feature type="transmembrane region" description="Helical" evidence="6">
    <location>
        <begin position="45"/>
        <end position="69"/>
    </location>
</feature>
<feature type="transmembrane region" description="Helical" evidence="6">
    <location>
        <begin position="356"/>
        <end position="378"/>
    </location>
</feature>
<feature type="transmembrane region" description="Helical" evidence="6">
    <location>
        <begin position="114"/>
        <end position="132"/>
    </location>
</feature>
<dbReference type="InterPro" id="IPR050833">
    <property type="entry name" value="Poly_Biosynth_Transport"/>
</dbReference>
<evidence type="ECO:0000256" key="5">
    <source>
        <dbReference type="ARBA" id="ARBA00023136"/>
    </source>
</evidence>
<accession>A0ABR5YF39</accession>
<dbReference type="Proteomes" id="UP000076609">
    <property type="component" value="Unassembled WGS sequence"/>
</dbReference>
<protein>
    <recommendedName>
        <fullName evidence="9">Polysaccharide biosynthesis protein</fullName>
    </recommendedName>
</protein>
<feature type="transmembrane region" description="Helical" evidence="6">
    <location>
        <begin position="90"/>
        <end position="108"/>
    </location>
</feature>
<evidence type="ECO:0008006" key="9">
    <source>
        <dbReference type="Google" id="ProtNLM"/>
    </source>
</evidence>
<proteinExistence type="predicted"/>
<evidence type="ECO:0000256" key="2">
    <source>
        <dbReference type="ARBA" id="ARBA00022475"/>
    </source>
</evidence>
<evidence type="ECO:0000313" key="8">
    <source>
        <dbReference type="Proteomes" id="UP000076609"/>
    </source>
</evidence>